<reference evidence="1" key="1">
    <citation type="journal article" date="2019" name="Sci. Rep.">
        <title>Draft genome of Tanacetum cinerariifolium, the natural source of mosquito coil.</title>
        <authorList>
            <person name="Yamashiro T."/>
            <person name="Shiraishi A."/>
            <person name="Satake H."/>
            <person name="Nakayama K."/>
        </authorList>
    </citation>
    <scope>NUCLEOTIDE SEQUENCE</scope>
</reference>
<comment type="caution">
    <text evidence="1">The sequence shown here is derived from an EMBL/GenBank/DDBJ whole genome shotgun (WGS) entry which is preliminary data.</text>
</comment>
<evidence type="ECO:0000313" key="1">
    <source>
        <dbReference type="EMBL" id="GEY14681.1"/>
    </source>
</evidence>
<proteinExistence type="predicted"/>
<organism evidence="1">
    <name type="scientific">Tanacetum cinerariifolium</name>
    <name type="common">Dalmatian daisy</name>
    <name type="synonym">Chrysanthemum cinerariifolium</name>
    <dbReference type="NCBI Taxonomy" id="118510"/>
    <lineage>
        <taxon>Eukaryota</taxon>
        <taxon>Viridiplantae</taxon>
        <taxon>Streptophyta</taxon>
        <taxon>Embryophyta</taxon>
        <taxon>Tracheophyta</taxon>
        <taxon>Spermatophyta</taxon>
        <taxon>Magnoliopsida</taxon>
        <taxon>eudicotyledons</taxon>
        <taxon>Gunneridae</taxon>
        <taxon>Pentapetalae</taxon>
        <taxon>asterids</taxon>
        <taxon>campanulids</taxon>
        <taxon>Asterales</taxon>
        <taxon>Asteraceae</taxon>
        <taxon>Asteroideae</taxon>
        <taxon>Anthemideae</taxon>
        <taxon>Anthemidinae</taxon>
        <taxon>Tanacetum</taxon>
    </lineage>
</organism>
<gene>
    <name evidence="1" type="ORF">Tci_386655</name>
</gene>
<name>A0A699HFH9_TANCI</name>
<dbReference type="EMBL" id="BKCJ010155360">
    <property type="protein sequence ID" value="GEY14681.1"/>
    <property type="molecule type" value="Genomic_DNA"/>
</dbReference>
<accession>A0A699HFH9</accession>
<protein>
    <submittedName>
        <fullName evidence="1">Uncharacterized protein</fullName>
    </submittedName>
</protein>
<sequence>MFDEMFKINENVGGNHPSIDLVINANDEMHIPTWLNVTNYNLASDIQLVHVSCATSKRAKRDETKND</sequence>
<dbReference type="AlphaFoldDB" id="A0A699HFH9"/>